<reference evidence="4" key="2">
    <citation type="journal article" date="2020" name="Microorganisms">
        <title>Osmotic Adaptation and Compatible Solute Biosynthesis of Phototrophic Bacteria as Revealed from Genome Analyses.</title>
        <authorList>
            <person name="Imhoff J.F."/>
            <person name="Rahn T."/>
            <person name="Kunzel S."/>
            <person name="Keller A."/>
            <person name="Neulinger S.C."/>
        </authorList>
    </citation>
    <scope>NUCLEOTIDE SEQUENCE</scope>
    <source>
        <strain evidence="4">DSM 4395</strain>
    </source>
</reference>
<dbReference type="InterPro" id="IPR019734">
    <property type="entry name" value="TPR_rpt"/>
</dbReference>
<dbReference type="PROSITE" id="PS50005">
    <property type="entry name" value="TPR"/>
    <property type="match status" value="4"/>
</dbReference>
<evidence type="ECO:0008006" key="6">
    <source>
        <dbReference type="Google" id="ProtNLM"/>
    </source>
</evidence>
<dbReference type="Proteomes" id="UP001296967">
    <property type="component" value="Unassembled WGS sequence"/>
</dbReference>
<keyword evidence="5" id="KW-1185">Reference proteome</keyword>
<dbReference type="AlphaFoldDB" id="A0AAJ0UHN6"/>
<accession>A0AAJ0UHN6</accession>
<feature type="repeat" description="TPR" evidence="1">
    <location>
        <begin position="132"/>
        <end position="165"/>
    </location>
</feature>
<feature type="region of interest" description="Disordered" evidence="2">
    <location>
        <begin position="177"/>
        <end position="206"/>
    </location>
</feature>
<evidence type="ECO:0000256" key="2">
    <source>
        <dbReference type="SAM" id="MobiDB-lite"/>
    </source>
</evidence>
<evidence type="ECO:0000256" key="1">
    <source>
        <dbReference type="PROSITE-ProRule" id="PRU00339"/>
    </source>
</evidence>
<dbReference type="SUPFAM" id="SSF48452">
    <property type="entry name" value="TPR-like"/>
    <property type="match status" value="1"/>
</dbReference>
<evidence type="ECO:0000256" key="3">
    <source>
        <dbReference type="SAM" id="SignalP"/>
    </source>
</evidence>
<keyword evidence="3" id="KW-0732">Signal</keyword>
<reference evidence="4" key="1">
    <citation type="submission" date="2017-05" db="EMBL/GenBank/DDBJ databases">
        <authorList>
            <person name="Imhoff J.F."/>
            <person name="Rahn T."/>
            <person name="Kuenzel S."/>
            <person name="Neulinger S.C."/>
        </authorList>
    </citation>
    <scope>NUCLEOTIDE SEQUENCE</scope>
    <source>
        <strain evidence="4">DSM 4395</strain>
    </source>
</reference>
<dbReference type="PROSITE" id="PS51257">
    <property type="entry name" value="PROKAR_LIPOPROTEIN"/>
    <property type="match status" value="1"/>
</dbReference>
<dbReference type="PANTHER" id="PTHR12558">
    <property type="entry name" value="CELL DIVISION CYCLE 16,23,27"/>
    <property type="match status" value="1"/>
</dbReference>
<keyword evidence="1" id="KW-0802">TPR repeat</keyword>
<feature type="chain" id="PRO_5042506927" description="Tetratricopeptide repeat protein" evidence="3">
    <location>
        <begin position="18"/>
        <end position="218"/>
    </location>
</feature>
<dbReference type="Gene3D" id="1.25.40.10">
    <property type="entry name" value="Tetratricopeptide repeat domain"/>
    <property type="match status" value="2"/>
</dbReference>
<dbReference type="InterPro" id="IPR011990">
    <property type="entry name" value="TPR-like_helical_dom_sf"/>
</dbReference>
<organism evidence="4 5">
    <name type="scientific">Halochromatium salexigens</name>
    <name type="common">Chromatium salexigens</name>
    <dbReference type="NCBI Taxonomy" id="49447"/>
    <lineage>
        <taxon>Bacteria</taxon>
        <taxon>Pseudomonadati</taxon>
        <taxon>Pseudomonadota</taxon>
        <taxon>Gammaproteobacteria</taxon>
        <taxon>Chromatiales</taxon>
        <taxon>Chromatiaceae</taxon>
        <taxon>Halochromatium</taxon>
    </lineage>
</organism>
<protein>
    <recommendedName>
        <fullName evidence="6">Tetratricopeptide repeat protein</fullName>
    </recommendedName>
</protein>
<dbReference type="PANTHER" id="PTHR12558:SF13">
    <property type="entry name" value="CELL DIVISION CYCLE PROTEIN 27 HOMOLOG"/>
    <property type="match status" value="1"/>
</dbReference>
<feature type="repeat" description="TPR" evidence="1">
    <location>
        <begin position="98"/>
        <end position="131"/>
    </location>
</feature>
<gene>
    <name evidence="4" type="ORF">CCR82_14280</name>
</gene>
<evidence type="ECO:0000313" key="5">
    <source>
        <dbReference type="Proteomes" id="UP001296967"/>
    </source>
</evidence>
<feature type="repeat" description="TPR" evidence="1">
    <location>
        <begin position="30"/>
        <end position="63"/>
    </location>
</feature>
<comment type="caution">
    <text evidence="4">The sequence shown here is derived from an EMBL/GenBank/DDBJ whole genome shotgun (WGS) entry which is preliminary data.</text>
</comment>
<dbReference type="RefSeq" id="WP_201246495.1">
    <property type="nucleotide sequence ID" value="NZ_NHSF01000068.1"/>
</dbReference>
<dbReference type="SMART" id="SM00028">
    <property type="entry name" value="TPR"/>
    <property type="match status" value="4"/>
</dbReference>
<feature type="signal peptide" evidence="3">
    <location>
        <begin position="1"/>
        <end position="17"/>
    </location>
</feature>
<proteinExistence type="predicted"/>
<name>A0AAJ0UHN6_HALSE</name>
<feature type="compositionally biased region" description="Low complexity" evidence="2">
    <location>
        <begin position="182"/>
        <end position="199"/>
    </location>
</feature>
<sequence>MMRKRLLFLPLIFFTLAACQTTMPQGPGVASDYYQRGQAALAVENYSEAIGHFNEAVRLDPRYGEAFYGLGQAYESTGRDRLALDAYLDAIGVQPSLGKAQAAAGKLYFERKEYSPAEDYLKRATTLVPADPNPYYYLGEIYRMDGKCKASVDMFKKALAIDSDLLNAKDGLRRTQREVCKSRPAGSSTTSTRPASRPTYQKTDVFTGGGRALKADEW</sequence>
<evidence type="ECO:0000313" key="4">
    <source>
        <dbReference type="EMBL" id="MBK5931654.1"/>
    </source>
</evidence>
<dbReference type="EMBL" id="NHSF01000068">
    <property type="protein sequence ID" value="MBK5931654.1"/>
    <property type="molecule type" value="Genomic_DNA"/>
</dbReference>
<dbReference type="Pfam" id="PF13432">
    <property type="entry name" value="TPR_16"/>
    <property type="match status" value="1"/>
</dbReference>
<feature type="repeat" description="TPR" evidence="1">
    <location>
        <begin position="64"/>
        <end position="97"/>
    </location>
</feature>